<feature type="transmembrane region" description="Helical" evidence="1">
    <location>
        <begin position="208"/>
        <end position="225"/>
    </location>
</feature>
<reference evidence="2 3" key="1">
    <citation type="submission" date="2017-01" db="EMBL/GenBank/DDBJ databases">
        <title>Draft sequence of Acidihalobacter ferrooxidans strain DSM 14175 (strain V8).</title>
        <authorList>
            <person name="Khaleque H.N."/>
            <person name="Ramsay J.P."/>
            <person name="Murphy R.J.T."/>
            <person name="Kaksonen A.H."/>
            <person name="Boxall N.J."/>
            <person name="Watkin E.L.J."/>
        </authorList>
    </citation>
    <scope>NUCLEOTIDE SEQUENCE [LARGE SCALE GENOMIC DNA]</scope>
    <source>
        <strain evidence="2 3">V8</strain>
    </source>
</reference>
<feature type="transmembrane region" description="Helical" evidence="1">
    <location>
        <begin position="151"/>
        <end position="171"/>
    </location>
</feature>
<dbReference type="Proteomes" id="UP000243807">
    <property type="component" value="Chromosome"/>
</dbReference>
<feature type="transmembrane region" description="Helical" evidence="1">
    <location>
        <begin position="264"/>
        <end position="284"/>
    </location>
</feature>
<dbReference type="PIRSF" id="PIRSF038991">
    <property type="entry name" value="Protein_AbrB"/>
    <property type="match status" value="1"/>
</dbReference>
<sequence>MPRFNRLHTGFKSLLTLAAGVLGGYMLALAGLPLPWMLGAIAGASVAAVWGLETALPRWLRNGALVVIGLMLASSIHPGILKHIAHWPVSMTGVALYVVIATASLYALFRRFAGFDPTTAYFASAPGGLMAMVVVGAQLGGNEQKIALTHAIRVVFVVFIVVLGSHALFGINTQHSAAVASRSPTLTQWSLLIMVGAAGWALGRLLRLPAAAMLGPLLVMAVARIGGVHFAPVPAPLFAVAQVVIGTGIGAGFAGISLRDLLRHALLSVLAAVWLLILSALLAWALERLTGLPFDALFLGLTPGGLSAISIIAIALEINPAFVIAHNLFRIILITFAAPVVFRVLRRHRSGSQ</sequence>
<evidence type="ECO:0000313" key="2">
    <source>
        <dbReference type="EMBL" id="APZ42320.1"/>
    </source>
</evidence>
<feature type="transmembrane region" description="Helical" evidence="1">
    <location>
        <begin position="237"/>
        <end position="258"/>
    </location>
</feature>
<accession>A0A1P8UER7</accession>
<feature type="transmembrane region" description="Helical" evidence="1">
    <location>
        <begin position="120"/>
        <end position="139"/>
    </location>
</feature>
<dbReference type="EMBL" id="CP019434">
    <property type="protein sequence ID" value="APZ42320.1"/>
    <property type="molecule type" value="Genomic_DNA"/>
</dbReference>
<feature type="transmembrane region" description="Helical" evidence="1">
    <location>
        <begin position="63"/>
        <end position="81"/>
    </location>
</feature>
<evidence type="ECO:0000256" key="1">
    <source>
        <dbReference type="SAM" id="Phobius"/>
    </source>
</evidence>
<protein>
    <recommendedName>
        <fullName evidence="4">Ammonia monooxygenase</fullName>
    </recommendedName>
</protein>
<keyword evidence="3" id="KW-1185">Reference proteome</keyword>
<dbReference type="InterPro" id="IPR007820">
    <property type="entry name" value="AbrB_fam"/>
</dbReference>
<feature type="transmembrane region" description="Helical" evidence="1">
    <location>
        <begin position="328"/>
        <end position="345"/>
    </location>
</feature>
<feature type="transmembrane region" description="Helical" evidence="1">
    <location>
        <begin position="183"/>
        <end position="202"/>
    </location>
</feature>
<organism evidence="2 3">
    <name type="scientific">Acidihalobacter ferrooxydans</name>
    <dbReference type="NCBI Taxonomy" id="1765967"/>
    <lineage>
        <taxon>Bacteria</taxon>
        <taxon>Pseudomonadati</taxon>
        <taxon>Pseudomonadota</taxon>
        <taxon>Gammaproteobacteria</taxon>
        <taxon>Chromatiales</taxon>
        <taxon>Ectothiorhodospiraceae</taxon>
        <taxon>Acidihalobacter</taxon>
    </lineage>
</organism>
<dbReference type="Pfam" id="PF05145">
    <property type="entry name" value="AbrB"/>
    <property type="match status" value="1"/>
</dbReference>
<dbReference type="GO" id="GO:0010468">
    <property type="term" value="P:regulation of gene expression"/>
    <property type="evidence" value="ECO:0007669"/>
    <property type="project" value="InterPro"/>
</dbReference>
<name>A0A1P8UER7_9GAMM</name>
<dbReference type="PANTHER" id="PTHR38457:SF1">
    <property type="entry name" value="REGULATOR ABRB-RELATED"/>
    <property type="match status" value="1"/>
</dbReference>
<evidence type="ECO:0000313" key="3">
    <source>
        <dbReference type="Proteomes" id="UP000243807"/>
    </source>
</evidence>
<dbReference type="OrthoDB" id="7157734at2"/>
<dbReference type="NCBIfam" id="TIGR03082">
    <property type="entry name" value="Gneg_AbrB_dup"/>
    <property type="match status" value="2"/>
</dbReference>
<dbReference type="InterPro" id="IPR017516">
    <property type="entry name" value="AbrB_dup"/>
</dbReference>
<dbReference type="AlphaFoldDB" id="A0A1P8UER7"/>
<dbReference type="GO" id="GO:0016020">
    <property type="term" value="C:membrane"/>
    <property type="evidence" value="ECO:0007669"/>
    <property type="project" value="InterPro"/>
</dbReference>
<dbReference type="RefSeq" id="WP_076835851.1">
    <property type="nucleotide sequence ID" value="NZ_CP019434.1"/>
</dbReference>
<dbReference type="PANTHER" id="PTHR38457">
    <property type="entry name" value="REGULATOR ABRB-RELATED"/>
    <property type="match status" value="1"/>
</dbReference>
<proteinExistence type="predicted"/>
<keyword evidence="1" id="KW-0812">Transmembrane</keyword>
<feature type="transmembrane region" description="Helical" evidence="1">
    <location>
        <begin position="296"/>
        <end position="316"/>
    </location>
</feature>
<dbReference type="STRING" id="1765967.BW247_03805"/>
<feature type="transmembrane region" description="Helical" evidence="1">
    <location>
        <begin position="87"/>
        <end position="108"/>
    </location>
</feature>
<keyword evidence="1" id="KW-1133">Transmembrane helix</keyword>
<dbReference type="KEGG" id="afy:BW247_03805"/>
<gene>
    <name evidence="2" type="ORF">BW247_03805</name>
</gene>
<keyword evidence="1" id="KW-0472">Membrane</keyword>
<evidence type="ECO:0008006" key="4">
    <source>
        <dbReference type="Google" id="ProtNLM"/>
    </source>
</evidence>